<dbReference type="SUPFAM" id="SSF47473">
    <property type="entry name" value="EF-hand"/>
    <property type="match status" value="2"/>
</dbReference>
<keyword evidence="2" id="KW-0677">Repeat</keyword>
<feature type="domain" description="EF-hand" evidence="5">
    <location>
        <begin position="62"/>
        <end position="97"/>
    </location>
</feature>
<feature type="domain" description="Rhodanese" evidence="4">
    <location>
        <begin position="450"/>
        <end position="554"/>
    </location>
</feature>
<dbReference type="InterPro" id="IPR002048">
    <property type="entry name" value="EF_hand_dom"/>
</dbReference>
<feature type="domain" description="EF-hand" evidence="5">
    <location>
        <begin position="26"/>
        <end position="61"/>
    </location>
</feature>
<evidence type="ECO:0000256" key="2">
    <source>
        <dbReference type="ARBA" id="ARBA00022737"/>
    </source>
</evidence>
<keyword evidence="1" id="KW-0479">Metal-binding</keyword>
<dbReference type="SMART" id="SM00450">
    <property type="entry name" value="RHOD"/>
    <property type="match status" value="1"/>
</dbReference>
<dbReference type="Gene3D" id="1.10.238.10">
    <property type="entry name" value="EF-hand"/>
    <property type="match status" value="3"/>
</dbReference>
<dbReference type="InterPro" id="IPR036873">
    <property type="entry name" value="Rhodanese-like_dom_sf"/>
</dbReference>
<dbReference type="AlphaFoldDB" id="A0A7S0IFS1"/>
<protein>
    <recommendedName>
        <fullName evidence="7">Calmodulin</fullName>
    </recommendedName>
</protein>
<organism evidence="6">
    <name type="scientific">Micromonas pusilla</name>
    <name type="common">Picoplanktonic green alga</name>
    <name type="synonym">Chromulina pusilla</name>
    <dbReference type="NCBI Taxonomy" id="38833"/>
    <lineage>
        <taxon>Eukaryota</taxon>
        <taxon>Viridiplantae</taxon>
        <taxon>Chlorophyta</taxon>
        <taxon>Mamiellophyceae</taxon>
        <taxon>Mamiellales</taxon>
        <taxon>Mamiellaceae</taxon>
        <taxon>Micromonas</taxon>
    </lineage>
</organism>
<dbReference type="SMART" id="SM00054">
    <property type="entry name" value="EFh"/>
    <property type="match status" value="6"/>
</dbReference>
<dbReference type="PROSITE" id="PS50206">
    <property type="entry name" value="RHODANESE_3"/>
    <property type="match status" value="1"/>
</dbReference>
<keyword evidence="3" id="KW-0106">Calcium</keyword>
<gene>
    <name evidence="6" type="ORF">MCOM1403_LOCUS7859</name>
</gene>
<feature type="domain" description="EF-hand" evidence="5">
    <location>
        <begin position="319"/>
        <end position="354"/>
    </location>
</feature>
<dbReference type="PANTHER" id="PTHR45942">
    <property type="entry name" value="PROTEIN PHOSPATASE 3 REGULATORY SUBUNIT B ALPHA ISOFORM TYPE 1"/>
    <property type="match status" value="1"/>
</dbReference>
<dbReference type="Gene3D" id="3.40.250.10">
    <property type="entry name" value="Rhodanese-like domain"/>
    <property type="match status" value="1"/>
</dbReference>
<feature type="domain" description="EF-hand" evidence="5">
    <location>
        <begin position="273"/>
        <end position="296"/>
    </location>
</feature>
<evidence type="ECO:0000313" key="6">
    <source>
        <dbReference type="EMBL" id="CAD8520433.1"/>
    </source>
</evidence>
<dbReference type="SUPFAM" id="SSF52821">
    <property type="entry name" value="Rhodanese/Cell cycle control phosphatase"/>
    <property type="match status" value="1"/>
</dbReference>
<dbReference type="Pfam" id="PF00581">
    <property type="entry name" value="Rhodanese"/>
    <property type="match status" value="1"/>
</dbReference>
<evidence type="ECO:0000256" key="1">
    <source>
        <dbReference type="ARBA" id="ARBA00022723"/>
    </source>
</evidence>
<dbReference type="PROSITE" id="PS00018">
    <property type="entry name" value="EF_HAND_1"/>
    <property type="match status" value="4"/>
</dbReference>
<feature type="domain" description="EF-hand" evidence="5">
    <location>
        <begin position="225"/>
        <end position="260"/>
    </location>
</feature>
<dbReference type="InterPro" id="IPR001763">
    <property type="entry name" value="Rhodanese-like_dom"/>
</dbReference>
<evidence type="ECO:0000259" key="5">
    <source>
        <dbReference type="PROSITE" id="PS50222"/>
    </source>
</evidence>
<dbReference type="GO" id="GO:0005509">
    <property type="term" value="F:calcium ion binding"/>
    <property type="evidence" value="ECO:0007669"/>
    <property type="project" value="InterPro"/>
</dbReference>
<dbReference type="InterPro" id="IPR011992">
    <property type="entry name" value="EF-hand-dom_pair"/>
</dbReference>
<dbReference type="Pfam" id="PF13499">
    <property type="entry name" value="EF-hand_7"/>
    <property type="match status" value="3"/>
</dbReference>
<proteinExistence type="predicted"/>
<name>A0A7S0IFS1_MICPS</name>
<accession>A0A7S0IFS1</accession>
<evidence type="ECO:0008006" key="7">
    <source>
        <dbReference type="Google" id="ProtNLM"/>
    </source>
</evidence>
<dbReference type="CDD" id="cd00051">
    <property type="entry name" value="EFh"/>
    <property type="match status" value="1"/>
</dbReference>
<evidence type="ECO:0000256" key="3">
    <source>
        <dbReference type="ARBA" id="ARBA00022837"/>
    </source>
</evidence>
<dbReference type="InterPro" id="IPR018247">
    <property type="entry name" value="EF_Hand_1_Ca_BS"/>
</dbReference>
<dbReference type="PROSITE" id="PS50222">
    <property type="entry name" value="EF_HAND_2"/>
    <property type="match status" value="5"/>
</dbReference>
<dbReference type="EMBL" id="HBEQ01009773">
    <property type="protein sequence ID" value="CAD8520433.1"/>
    <property type="molecule type" value="Transcribed_RNA"/>
</dbReference>
<evidence type="ECO:0000259" key="4">
    <source>
        <dbReference type="PROSITE" id="PS50206"/>
    </source>
</evidence>
<reference evidence="6" key="1">
    <citation type="submission" date="2021-01" db="EMBL/GenBank/DDBJ databases">
        <authorList>
            <person name="Corre E."/>
            <person name="Pelletier E."/>
            <person name="Niang G."/>
            <person name="Scheremetjew M."/>
            <person name="Finn R."/>
            <person name="Kale V."/>
            <person name="Holt S."/>
            <person name="Cochrane G."/>
            <person name="Meng A."/>
            <person name="Brown T."/>
            <person name="Cohen L."/>
        </authorList>
    </citation>
    <scope>NUCLEOTIDE SEQUENCE</scope>
    <source>
        <strain evidence="6">CCMP1723</strain>
    </source>
</reference>
<dbReference type="CDD" id="cd00158">
    <property type="entry name" value="RHOD"/>
    <property type="match status" value="1"/>
</dbReference>
<sequence length="589" mass="65557">MGVMDTLTRSTADTVAKADAKKWAMDRSEALRVVFHALDGDDSGSIEMEEVLHLATGMCQTMSEDDARAWFQEMDKDGDATVDEAEYLEAMLKLTDDLSPQQFEHRIKDLLARTNKEVTDPRWYYHCENNREYLEAEVVPLVESGLNEMMRAIEAERLRVASGKDWDEDGHVPPDWRPIRPLQFLGEYLRENSRTMVRKREEEARLAAEAAAKAEYLNRTFDEMDREQKLRYSFDKIDGDGNGALDFDELVFVCRKINPGKGVEEARTQLSWMDKDGDGQVDQDEYVNAILEIMQDVDEETFVTGVKRVLTAVQFAKADRIEKLKMVFEHVDEDNSGELDRNELTKLAVALVPGGDEVKVRKTMKWLDANGDAAVSFEEFKGPMIEATEGLDDDQFDAAVHKLLAAEGEAVEPDPADDLPPKFGAYVTQFPSHAKCKWIGVKRVDSMTRDEKKICVIDCRSPDERAVSIIKDSVPLGDVKFVSFEDNNVDAVAGGADVSAACEGADVVVCVSAVGAEGGIAAPVLAEKLEGKVEVRNLVGGIVAWYNAGGEVVDGEGKPVEAVHPGQRRCIGFITRARKNAFKFPKEEK</sequence>